<proteinExistence type="predicted"/>
<dbReference type="EMBL" id="JARGDN010000002">
    <property type="protein sequence ID" value="MDG9732914.1"/>
    <property type="molecule type" value="Genomic_DNA"/>
</dbReference>
<evidence type="ECO:0000313" key="1">
    <source>
        <dbReference type="EMBL" id="MDG9732914.1"/>
    </source>
</evidence>
<evidence type="ECO:0008006" key="3">
    <source>
        <dbReference type="Google" id="ProtNLM"/>
    </source>
</evidence>
<protein>
    <recommendedName>
        <fullName evidence="3">CsbD family protein</fullName>
    </recommendedName>
</protein>
<name>A0ABT6HAV0_LEUPS</name>
<gene>
    <name evidence="1" type="ORF">P1N92_02130</name>
</gene>
<dbReference type="GeneID" id="64344435"/>
<organism evidence="1 2">
    <name type="scientific">Leuconostoc pseudomesenteroides</name>
    <dbReference type="NCBI Taxonomy" id="33968"/>
    <lineage>
        <taxon>Bacteria</taxon>
        <taxon>Bacillati</taxon>
        <taxon>Bacillota</taxon>
        <taxon>Bacilli</taxon>
        <taxon>Lactobacillales</taxon>
        <taxon>Lactobacillaceae</taxon>
        <taxon>Leuconostoc</taxon>
    </lineage>
</organism>
<dbReference type="RefSeq" id="WP_010277676.1">
    <property type="nucleotide sequence ID" value="NZ_BMBO01000001.1"/>
</dbReference>
<evidence type="ECO:0000313" key="2">
    <source>
        <dbReference type="Proteomes" id="UP001529201"/>
    </source>
</evidence>
<reference evidence="1 2" key="1">
    <citation type="submission" date="2023-02" db="EMBL/GenBank/DDBJ databases">
        <title>Antimicrobial susceptibility testing and tentative epidemiological cut-off values for Lactobacillaceae family species intended for ingestion.</title>
        <authorList>
            <person name="Noehr-Meldgaard K."/>
            <person name="Struve C."/>
            <person name="Ingmer H."/>
            <person name="Koza A."/>
            <person name="Al-Nakeeb K."/>
            <person name="Agersoe Y."/>
        </authorList>
    </citation>
    <scope>NUCLEOTIDE SEQUENCE [LARGE SCALE GENOMIC DNA]</scope>
    <source>
        <strain evidence="1 2">DSM 20193</strain>
    </source>
</reference>
<sequence>MTKNKLMSNAGKSSANVVKKAVGSVEDAVQEAAKDFRKDSKKEIDK</sequence>
<comment type="caution">
    <text evidence="1">The sequence shown here is derived from an EMBL/GenBank/DDBJ whole genome shotgun (WGS) entry which is preliminary data.</text>
</comment>
<keyword evidence="2" id="KW-1185">Reference proteome</keyword>
<accession>A0ABT6HAV0</accession>
<dbReference type="Proteomes" id="UP001529201">
    <property type="component" value="Unassembled WGS sequence"/>
</dbReference>